<dbReference type="SUPFAM" id="SSF52540">
    <property type="entry name" value="P-loop containing nucleoside triphosphate hydrolases"/>
    <property type="match status" value="1"/>
</dbReference>
<comment type="caution">
    <text evidence="5">The sequence shown here is derived from an EMBL/GenBank/DDBJ whole genome shotgun (WGS) entry which is preliminary data.</text>
</comment>
<dbReference type="Pfam" id="PF24883">
    <property type="entry name" value="NPHP3_N"/>
    <property type="match status" value="1"/>
</dbReference>
<evidence type="ECO:0008006" key="7">
    <source>
        <dbReference type="Google" id="ProtNLM"/>
    </source>
</evidence>
<accession>A0AAD6FXP2</accession>
<dbReference type="EMBL" id="JAPVEA010000009">
    <property type="protein sequence ID" value="KAJ5433142.1"/>
    <property type="molecule type" value="Genomic_DNA"/>
</dbReference>
<evidence type="ECO:0000259" key="4">
    <source>
        <dbReference type="Pfam" id="PF24883"/>
    </source>
</evidence>
<dbReference type="GeneID" id="81605923"/>
<dbReference type="InterPro" id="IPR027417">
    <property type="entry name" value="P-loop_NTPase"/>
</dbReference>
<gene>
    <name evidence="5" type="ORF">N7458_012298</name>
</gene>
<feature type="domain" description="DUF7708" evidence="3">
    <location>
        <begin position="119"/>
        <end position="247"/>
    </location>
</feature>
<organism evidence="5 6">
    <name type="scientific">Penicillium daleae</name>
    <dbReference type="NCBI Taxonomy" id="63821"/>
    <lineage>
        <taxon>Eukaryota</taxon>
        <taxon>Fungi</taxon>
        <taxon>Dikarya</taxon>
        <taxon>Ascomycota</taxon>
        <taxon>Pezizomycotina</taxon>
        <taxon>Eurotiomycetes</taxon>
        <taxon>Eurotiomycetidae</taxon>
        <taxon>Eurotiales</taxon>
        <taxon>Aspergillaceae</taxon>
        <taxon>Penicillium</taxon>
    </lineage>
</organism>
<feature type="region of interest" description="Disordered" evidence="2">
    <location>
        <begin position="1006"/>
        <end position="1050"/>
    </location>
</feature>
<protein>
    <recommendedName>
        <fullName evidence="7">NACHT domain-containing protein</fullName>
    </recommendedName>
</protein>
<proteinExistence type="predicted"/>
<dbReference type="Proteomes" id="UP001213681">
    <property type="component" value="Unassembled WGS sequence"/>
</dbReference>
<dbReference type="Pfam" id="PF24809">
    <property type="entry name" value="DUF7708"/>
    <property type="match status" value="1"/>
</dbReference>
<evidence type="ECO:0000256" key="2">
    <source>
        <dbReference type="SAM" id="MobiDB-lite"/>
    </source>
</evidence>
<dbReference type="PANTHER" id="PTHR10039">
    <property type="entry name" value="AMELOGENIN"/>
    <property type="match status" value="1"/>
</dbReference>
<evidence type="ECO:0000259" key="3">
    <source>
        <dbReference type="Pfam" id="PF24809"/>
    </source>
</evidence>
<dbReference type="Gene3D" id="3.40.50.300">
    <property type="entry name" value="P-loop containing nucleotide triphosphate hydrolases"/>
    <property type="match status" value="1"/>
</dbReference>
<keyword evidence="6" id="KW-1185">Reference proteome</keyword>
<evidence type="ECO:0000256" key="1">
    <source>
        <dbReference type="ARBA" id="ARBA00022737"/>
    </source>
</evidence>
<reference evidence="5" key="2">
    <citation type="journal article" date="2023" name="IMA Fungus">
        <title>Comparative genomic study of the Penicillium genus elucidates a diverse pangenome and 15 lateral gene transfer events.</title>
        <authorList>
            <person name="Petersen C."/>
            <person name="Sorensen T."/>
            <person name="Nielsen M.R."/>
            <person name="Sondergaard T.E."/>
            <person name="Sorensen J.L."/>
            <person name="Fitzpatrick D.A."/>
            <person name="Frisvad J.C."/>
            <person name="Nielsen K.L."/>
        </authorList>
    </citation>
    <scope>NUCLEOTIDE SEQUENCE</scope>
    <source>
        <strain evidence="5">IBT 16125</strain>
    </source>
</reference>
<dbReference type="PANTHER" id="PTHR10039:SF14">
    <property type="entry name" value="NACHT DOMAIN-CONTAINING PROTEIN"/>
    <property type="match status" value="1"/>
</dbReference>
<reference evidence="5" key="1">
    <citation type="submission" date="2022-12" db="EMBL/GenBank/DDBJ databases">
        <authorList>
            <person name="Petersen C."/>
        </authorList>
    </citation>
    <scope>NUCLEOTIDE SEQUENCE</scope>
    <source>
        <strain evidence="5">IBT 16125</strain>
    </source>
</reference>
<dbReference type="InterPro" id="IPR056884">
    <property type="entry name" value="NPHP3-like_N"/>
</dbReference>
<dbReference type="RefSeq" id="XP_056760434.1">
    <property type="nucleotide sequence ID" value="XM_056915680.1"/>
</dbReference>
<feature type="domain" description="Nephrocystin 3-like N-terminal" evidence="4">
    <location>
        <begin position="295"/>
        <end position="457"/>
    </location>
</feature>
<dbReference type="InterPro" id="IPR056125">
    <property type="entry name" value="DUF7708"/>
</dbReference>
<feature type="compositionally biased region" description="Acidic residues" evidence="2">
    <location>
        <begin position="1015"/>
        <end position="1033"/>
    </location>
</feature>
<evidence type="ECO:0000313" key="5">
    <source>
        <dbReference type="EMBL" id="KAJ5433142.1"/>
    </source>
</evidence>
<evidence type="ECO:0000313" key="6">
    <source>
        <dbReference type="Proteomes" id="UP001213681"/>
    </source>
</evidence>
<name>A0AAD6FXP2_9EURO</name>
<keyword evidence="1" id="KW-0677">Repeat</keyword>
<sequence length="1372" mass="155809">MDKPPHPSSLGAISQNFSLTRGIIMQPSSKLCGPLAEAIDEFLEEMKARDRKGRFYEEVLNSRAVMAVSEGQRGVKECTEKLKEFVKEIERRKYSSKMIRTLGAMGPFIDGLQNMMSACQTMIQASPFAVGVVFTGAQVVLGLAQKMSKAFDVVTETMVEIGALLKCYAKFAVAYETSDEVRERLVASYKNIVKFWATVTKLLDQNLIITAVKSIINPLADEIQSTLESLRRDCSKVESIAQAEEAVRINEGRKMLKAENEERLRNGIREWISAGDDLDVRGDLQFHSERRHGTTCSWIFEDGKFQHWRDGTSDSVLWYNAPPGSGKTVLSSAVVKHLTERGLPSAYFFYSFSDFTKRKPLSGLRALALQLMNILKTGIPDRVVELYRQEMATNARHLRLRGHVLEVLHEFLKQCPLVYVIFDGLDESLDDEILRDIFTSVVSAPVYGTVRWFFASRKEGEIQSMMEKLNAISLSPTPSILSAQIKLFLVDGLRPTAKSLEHVDDYVEYSEGSFLYSKFLLDTLLGKGVTCDRDIKEALHEFPQGLTGYYMRSLLRLACRSPPERNLVRRLFTILVTTVQSITWNELRNALAIRSGASDYSNDSMPKEDAINDLCGSLLLFDRSSEQDKTNPKVKLFHKTIQDFLLQDPQDLPIGKSFSHMEEFRLKEMKKFFVDPLEGCMSVGLNCMTLLQYRRYRSFSAAKAILDDSSAEDAFLRYAAAFWFLHFMDSKHHSEEVFQVVREFMESSNFWTCVALQSYLVPYNFGYYARTGPKKYKMRVRRADWSKADYFAVPLPSWLCQYPYGKKLDQDFCSFVSDWHEVLASRPGNLDQCVSLSTMQSKIGENLHQSERIKVWRFNDKVDLENIAQLRVTSISLSDGKLFAELVCKYRSDPPGRLHYHRVSIFSKGTKIHGSFETNPQLMDLESLDTDFQLACNDSQTRLLKVGGSDLQLEQAMHGLSQTFSAPSAWKTTDSNQFWRAKWRSNSLMSHRKLALFHIVLETTQPVKENHDDSESSDSDSETNSDSSSESDSDSGSVNDSRYDSGYEEGSCTKVRSTFPNDCVVLVGESNKPLWIPITLNKRISNGVPYAVHPFLPIVVLKDLNGHAIIANLETGIWRTENDSDHLEDKGHQEIHFSPCGQLLYSLRTWFREQERHAECTVSFSTSRFTPNEAGNSSLDDPRIHRQITYKIKESVDSLPSDLIIMHWSDKDVVVALPPLTCEPKIVRFSLPEVPEIGPDTFLRVETLHTPIFFPSSAVVSSPILLYRHRSSSKDHEMFLALTQKKSASHSTDSDEQLPSSTSSPVVIRWKIPHGDGWRKWDPEIDEESEDLKRGVDDARILRGDFVDGEKRFSVPIRSGLDWTRLGFLTCC</sequence>